<sequence>MKAALIGITIVAGLLAALLVASKLTSPYAMGEFWNGVGFGFRFYFQVAVCSGGVYFGTNIAYYFRAGAPASRGIRLLAYLASAALCVLVALVFAGYDRVFDLGLFWKALCLLLPATIVATLIGLEINEPGEAWKGWT</sequence>
<reference evidence="2 3" key="1">
    <citation type="submission" date="2023-04" db="EMBL/GenBank/DDBJ databases">
        <title>Luteimonas sp. M1R5S59.</title>
        <authorList>
            <person name="Sun J.-Q."/>
        </authorList>
    </citation>
    <scope>NUCLEOTIDE SEQUENCE [LARGE SCALE GENOMIC DNA]</scope>
    <source>
        <strain evidence="2 3">M1R5S59</strain>
    </source>
</reference>
<accession>A0ABT6JTA4</accession>
<feature type="transmembrane region" description="Helical" evidence="1">
    <location>
        <begin position="43"/>
        <end position="64"/>
    </location>
</feature>
<comment type="caution">
    <text evidence="2">The sequence shown here is derived from an EMBL/GenBank/DDBJ whole genome shotgun (WGS) entry which is preliminary data.</text>
</comment>
<proteinExistence type="predicted"/>
<gene>
    <name evidence="2" type="ORF">QFW81_07150</name>
</gene>
<evidence type="ECO:0000313" key="3">
    <source>
        <dbReference type="Proteomes" id="UP001156873"/>
    </source>
</evidence>
<dbReference type="EMBL" id="JARXRO010000014">
    <property type="protein sequence ID" value="MDH5833700.1"/>
    <property type="molecule type" value="Genomic_DNA"/>
</dbReference>
<keyword evidence="1" id="KW-0812">Transmembrane</keyword>
<protein>
    <submittedName>
        <fullName evidence="2">Uncharacterized protein</fullName>
    </submittedName>
</protein>
<feature type="transmembrane region" description="Helical" evidence="1">
    <location>
        <begin position="102"/>
        <end position="124"/>
    </location>
</feature>
<feature type="transmembrane region" description="Helical" evidence="1">
    <location>
        <begin position="76"/>
        <end position="96"/>
    </location>
</feature>
<dbReference type="RefSeq" id="WP_280578001.1">
    <property type="nucleotide sequence ID" value="NZ_JARXRO010000014.1"/>
</dbReference>
<organism evidence="2 3">
    <name type="scientific">Luteimonas kalidii</name>
    <dbReference type="NCBI Taxonomy" id="3042025"/>
    <lineage>
        <taxon>Bacteria</taxon>
        <taxon>Pseudomonadati</taxon>
        <taxon>Pseudomonadota</taxon>
        <taxon>Gammaproteobacteria</taxon>
        <taxon>Lysobacterales</taxon>
        <taxon>Lysobacteraceae</taxon>
        <taxon>Luteimonas</taxon>
    </lineage>
</organism>
<evidence type="ECO:0000256" key="1">
    <source>
        <dbReference type="SAM" id="Phobius"/>
    </source>
</evidence>
<keyword evidence="1" id="KW-0472">Membrane</keyword>
<evidence type="ECO:0000313" key="2">
    <source>
        <dbReference type="EMBL" id="MDH5833700.1"/>
    </source>
</evidence>
<keyword evidence="1" id="KW-1133">Transmembrane helix</keyword>
<name>A0ABT6JTA4_9GAMM</name>
<keyword evidence="3" id="KW-1185">Reference proteome</keyword>
<dbReference type="Proteomes" id="UP001156873">
    <property type="component" value="Unassembled WGS sequence"/>
</dbReference>